<sequence length="154" mass="17076">MTTNQLAPFNYEILRTIIGWIAISIAVICSISYFCYTNIPPAISAVPTSISVSFHFGSIIPFVGLLFVVSAFLFAFDGAGKLQFWLSKLAAICAALVAIFPTNINFEWAMSHPELKLLLPPICMEKLAQDPTLLACNIYDWAFTPSYIFILPLF</sequence>
<dbReference type="Proteomes" id="UP001247805">
    <property type="component" value="Unassembled WGS sequence"/>
</dbReference>
<evidence type="ECO:0008006" key="4">
    <source>
        <dbReference type="Google" id="ProtNLM"/>
    </source>
</evidence>
<gene>
    <name evidence="2" type="ORF">RS130_09405</name>
</gene>
<keyword evidence="1" id="KW-0472">Membrane</keyword>
<evidence type="ECO:0000313" key="3">
    <source>
        <dbReference type="Proteomes" id="UP001247805"/>
    </source>
</evidence>
<keyword evidence="1" id="KW-1133">Transmembrane helix</keyword>
<comment type="caution">
    <text evidence="2">The sequence shown here is derived from an EMBL/GenBank/DDBJ whole genome shotgun (WGS) entry which is preliminary data.</text>
</comment>
<keyword evidence="1" id="KW-0812">Transmembrane</keyword>
<feature type="transmembrane region" description="Helical" evidence="1">
    <location>
        <begin position="56"/>
        <end position="76"/>
    </location>
</feature>
<organism evidence="2 3">
    <name type="scientific">Paraglaciecola aquimarina</name>
    <dbReference type="NCBI Taxonomy" id="1235557"/>
    <lineage>
        <taxon>Bacteria</taxon>
        <taxon>Pseudomonadati</taxon>
        <taxon>Pseudomonadota</taxon>
        <taxon>Gammaproteobacteria</taxon>
        <taxon>Alteromonadales</taxon>
        <taxon>Alteromonadaceae</taxon>
        <taxon>Paraglaciecola</taxon>
    </lineage>
</organism>
<accession>A0ABU3SVV5</accession>
<reference evidence="2 3" key="1">
    <citation type="submission" date="2023-10" db="EMBL/GenBank/DDBJ databases">
        <title>Glaciecola aquimarina strain GGW-M5 nov., isolated from a coastal seawater.</title>
        <authorList>
            <person name="Bayburt H."/>
            <person name="Kim J.M."/>
            <person name="Choi B.J."/>
            <person name="Jeon C.O."/>
        </authorList>
    </citation>
    <scope>NUCLEOTIDE SEQUENCE [LARGE SCALE GENOMIC DNA]</scope>
    <source>
        <strain evidence="2 3">KCTC 32108</strain>
    </source>
</reference>
<dbReference type="RefSeq" id="WP_316025744.1">
    <property type="nucleotide sequence ID" value="NZ_JAWDIO010000002.1"/>
</dbReference>
<keyword evidence="3" id="KW-1185">Reference proteome</keyword>
<feature type="transmembrane region" description="Helical" evidence="1">
    <location>
        <begin position="17"/>
        <end position="36"/>
    </location>
</feature>
<proteinExistence type="predicted"/>
<protein>
    <recommendedName>
        <fullName evidence="4">DUF1772 domain-containing protein</fullName>
    </recommendedName>
</protein>
<evidence type="ECO:0000256" key="1">
    <source>
        <dbReference type="SAM" id="Phobius"/>
    </source>
</evidence>
<dbReference type="EMBL" id="JAWDIO010000002">
    <property type="protein sequence ID" value="MDU0354123.1"/>
    <property type="molecule type" value="Genomic_DNA"/>
</dbReference>
<name>A0ABU3SVV5_9ALTE</name>
<feature type="transmembrane region" description="Helical" evidence="1">
    <location>
        <begin position="82"/>
        <end position="100"/>
    </location>
</feature>
<evidence type="ECO:0000313" key="2">
    <source>
        <dbReference type="EMBL" id="MDU0354123.1"/>
    </source>
</evidence>